<evidence type="ECO:0000313" key="8">
    <source>
        <dbReference type="Proteomes" id="UP000694523"/>
    </source>
</evidence>
<dbReference type="InterPro" id="IPR011009">
    <property type="entry name" value="Kinase-like_dom_sf"/>
</dbReference>
<evidence type="ECO:0000256" key="5">
    <source>
        <dbReference type="ARBA" id="ARBA00022840"/>
    </source>
</evidence>
<dbReference type="GO" id="GO:0003713">
    <property type="term" value="F:transcription coactivator activity"/>
    <property type="evidence" value="ECO:0007669"/>
    <property type="project" value="TreeGrafter"/>
</dbReference>
<name>A0A8C6SXR2_9GOBI</name>
<dbReference type="GO" id="GO:0004713">
    <property type="term" value="F:protein tyrosine kinase activity"/>
    <property type="evidence" value="ECO:0007669"/>
    <property type="project" value="TreeGrafter"/>
</dbReference>
<dbReference type="Pfam" id="PF00069">
    <property type="entry name" value="Pkinase"/>
    <property type="match status" value="1"/>
</dbReference>
<proteinExistence type="predicted"/>
<keyword evidence="3" id="KW-0547">Nucleotide-binding</keyword>
<reference evidence="7" key="2">
    <citation type="submission" date="2025-09" db="UniProtKB">
        <authorList>
            <consortium name="Ensembl"/>
        </authorList>
    </citation>
    <scope>IDENTIFICATION</scope>
</reference>
<evidence type="ECO:0000256" key="2">
    <source>
        <dbReference type="ARBA" id="ARBA00022679"/>
    </source>
</evidence>
<dbReference type="PANTHER" id="PTHR24058">
    <property type="entry name" value="DUAL SPECIFICITY PROTEIN KINASE"/>
    <property type="match status" value="1"/>
</dbReference>
<evidence type="ECO:0000256" key="3">
    <source>
        <dbReference type="ARBA" id="ARBA00022741"/>
    </source>
</evidence>
<dbReference type="InterPro" id="IPR050494">
    <property type="entry name" value="Ser_Thr_dual-spec_kinase"/>
</dbReference>
<evidence type="ECO:0000259" key="6">
    <source>
        <dbReference type="PROSITE" id="PS50011"/>
    </source>
</evidence>
<feature type="domain" description="Protein kinase" evidence="6">
    <location>
        <begin position="14"/>
        <end position="281"/>
    </location>
</feature>
<dbReference type="Ensembl" id="ENSNMLT00000014386.1">
    <property type="protein sequence ID" value="ENSNMLP00000012749.1"/>
    <property type="gene ID" value="ENSNMLG00000008623.1"/>
</dbReference>
<dbReference type="GO" id="GO:0042771">
    <property type="term" value="P:intrinsic apoptotic signaling pathway in response to DNA damage by p53 class mediator"/>
    <property type="evidence" value="ECO:0007669"/>
    <property type="project" value="TreeGrafter"/>
</dbReference>
<protein>
    <recommendedName>
        <fullName evidence="6">Protein kinase domain-containing protein</fullName>
    </recommendedName>
</protein>
<dbReference type="GO" id="GO:0016605">
    <property type="term" value="C:PML body"/>
    <property type="evidence" value="ECO:0007669"/>
    <property type="project" value="TreeGrafter"/>
</dbReference>
<dbReference type="GO" id="GO:0005524">
    <property type="term" value="F:ATP binding"/>
    <property type="evidence" value="ECO:0007669"/>
    <property type="project" value="UniProtKB-KW"/>
</dbReference>
<organism evidence="7 8">
    <name type="scientific">Neogobius melanostomus</name>
    <name type="common">round goby</name>
    <dbReference type="NCBI Taxonomy" id="47308"/>
    <lineage>
        <taxon>Eukaryota</taxon>
        <taxon>Metazoa</taxon>
        <taxon>Chordata</taxon>
        <taxon>Craniata</taxon>
        <taxon>Vertebrata</taxon>
        <taxon>Euteleostomi</taxon>
        <taxon>Actinopterygii</taxon>
        <taxon>Neopterygii</taxon>
        <taxon>Teleostei</taxon>
        <taxon>Neoteleostei</taxon>
        <taxon>Acanthomorphata</taxon>
        <taxon>Gobiaria</taxon>
        <taxon>Gobiiformes</taxon>
        <taxon>Gobioidei</taxon>
        <taxon>Gobiidae</taxon>
        <taxon>Benthophilinae</taxon>
        <taxon>Neogobiini</taxon>
        <taxon>Neogobius</taxon>
    </lineage>
</organism>
<dbReference type="Gene3D" id="3.30.200.20">
    <property type="entry name" value="Phosphorylase Kinase, domain 1"/>
    <property type="match status" value="1"/>
</dbReference>
<sequence length="310" mass="35984">HILEPATQQYGISYLIKEFKGKGTYARVARCTDLSTKEDVAVKMYRVGMSRAGRHEAYLLRKLPRHSHSKNIVKFITSFHYQDHYCLVLEHLDRSLFDYIEEAQKLTHVGDIRYIAEQVLVALRELERHGLIHADLKPDNVMLVNQQLEPFRVKLIDLGMTMTVRSLVPGVTIQASRYRAPEVFFGTKMNGAVDMWALGCVLVYVYLGENLFPYRCEYQIMRVLTQMFEYRLKTLEEYNATQPTKPCSSGLQFFYLLRQLFQVNPAKRINALELCAIHSLHIDTNTKCPWPHIKKSMTGWSKSQESQKMA</sequence>
<evidence type="ECO:0000256" key="4">
    <source>
        <dbReference type="ARBA" id="ARBA00022777"/>
    </source>
</evidence>
<dbReference type="GO" id="GO:0004674">
    <property type="term" value="F:protein serine/threonine kinase activity"/>
    <property type="evidence" value="ECO:0007669"/>
    <property type="project" value="UniProtKB-KW"/>
</dbReference>
<dbReference type="GO" id="GO:0046332">
    <property type="term" value="F:SMAD binding"/>
    <property type="evidence" value="ECO:0007669"/>
    <property type="project" value="TreeGrafter"/>
</dbReference>
<reference evidence="7" key="1">
    <citation type="submission" date="2025-08" db="UniProtKB">
        <authorList>
            <consortium name="Ensembl"/>
        </authorList>
    </citation>
    <scope>IDENTIFICATION</scope>
</reference>
<dbReference type="PROSITE" id="PS00108">
    <property type="entry name" value="PROTEIN_KINASE_ST"/>
    <property type="match status" value="1"/>
</dbReference>
<dbReference type="Proteomes" id="UP000694523">
    <property type="component" value="Unplaced"/>
</dbReference>
<dbReference type="GO" id="GO:0003714">
    <property type="term" value="F:transcription corepressor activity"/>
    <property type="evidence" value="ECO:0007669"/>
    <property type="project" value="TreeGrafter"/>
</dbReference>
<dbReference type="Gene3D" id="1.10.510.10">
    <property type="entry name" value="Transferase(Phosphotransferase) domain 1"/>
    <property type="match status" value="1"/>
</dbReference>
<dbReference type="InterPro" id="IPR000719">
    <property type="entry name" value="Prot_kinase_dom"/>
</dbReference>
<accession>A0A8C6SXR2</accession>
<dbReference type="SMART" id="SM00220">
    <property type="entry name" value="S_TKc"/>
    <property type="match status" value="1"/>
</dbReference>
<dbReference type="GO" id="GO:0005737">
    <property type="term" value="C:cytoplasm"/>
    <property type="evidence" value="ECO:0007669"/>
    <property type="project" value="TreeGrafter"/>
</dbReference>
<keyword evidence="5" id="KW-0067">ATP-binding</keyword>
<keyword evidence="8" id="KW-1185">Reference proteome</keyword>
<dbReference type="AlphaFoldDB" id="A0A8C6SXR2"/>
<keyword evidence="1" id="KW-0723">Serine/threonine-protein kinase</keyword>
<evidence type="ECO:0000256" key="1">
    <source>
        <dbReference type="ARBA" id="ARBA00022527"/>
    </source>
</evidence>
<keyword evidence="4" id="KW-0418">Kinase</keyword>
<dbReference type="SUPFAM" id="SSF56112">
    <property type="entry name" value="Protein kinase-like (PK-like)"/>
    <property type="match status" value="1"/>
</dbReference>
<dbReference type="GO" id="GO:0045944">
    <property type="term" value="P:positive regulation of transcription by RNA polymerase II"/>
    <property type="evidence" value="ECO:0007669"/>
    <property type="project" value="TreeGrafter"/>
</dbReference>
<evidence type="ECO:0000313" key="7">
    <source>
        <dbReference type="Ensembl" id="ENSNMLP00000012749.1"/>
    </source>
</evidence>
<keyword evidence="2" id="KW-0808">Transferase</keyword>
<dbReference type="PROSITE" id="PS50011">
    <property type="entry name" value="PROTEIN_KINASE_DOM"/>
    <property type="match status" value="1"/>
</dbReference>
<dbReference type="InterPro" id="IPR008271">
    <property type="entry name" value="Ser/Thr_kinase_AS"/>
</dbReference>
<dbReference type="PANTHER" id="PTHR24058:SF53">
    <property type="entry name" value="HOMEODOMAIN-INTERACTING PROTEIN KINASE 2"/>
    <property type="match status" value="1"/>
</dbReference>
<dbReference type="GO" id="GO:0007224">
    <property type="term" value="P:smoothened signaling pathway"/>
    <property type="evidence" value="ECO:0007669"/>
    <property type="project" value="TreeGrafter"/>
</dbReference>